<dbReference type="GO" id="GO:0043755">
    <property type="term" value="F:alpha-ribazole phosphatase activity"/>
    <property type="evidence" value="ECO:0007669"/>
    <property type="project" value="UniProtKB-EC"/>
</dbReference>
<dbReference type="InterPro" id="IPR013078">
    <property type="entry name" value="His_Pase_superF_clade-1"/>
</dbReference>
<dbReference type="Gene3D" id="3.40.50.1240">
    <property type="entry name" value="Phosphoglycerate mutase-like"/>
    <property type="match status" value="1"/>
</dbReference>
<keyword evidence="1" id="KW-0378">Hydrolase</keyword>
<accession>A0A1J5S006</accession>
<name>A0A1J5S006_9ZZZZ</name>
<organism evidence="1">
    <name type="scientific">mine drainage metagenome</name>
    <dbReference type="NCBI Taxonomy" id="410659"/>
    <lineage>
        <taxon>unclassified sequences</taxon>
        <taxon>metagenomes</taxon>
        <taxon>ecological metagenomes</taxon>
    </lineage>
</organism>
<dbReference type="InterPro" id="IPR029033">
    <property type="entry name" value="His_PPase_superfam"/>
</dbReference>
<dbReference type="SMART" id="SM00855">
    <property type="entry name" value="PGAM"/>
    <property type="match status" value="1"/>
</dbReference>
<gene>
    <name evidence="1" type="primary">cobC_4</name>
    <name evidence="1" type="ORF">GALL_202720</name>
</gene>
<comment type="caution">
    <text evidence="1">The sequence shown here is derived from an EMBL/GenBank/DDBJ whole genome shotgun (WGS) entry which is preliminary data.</text>
</comment>
<dbReference type="AlphaFoldDB" id="A0A1J5S006"/>
<dbReference type="SUPFAM" id="SSF53254">
    <property type="entry name" value="Phosphoglycerate mutase-like"/>
    <property type="match status" value="1"/>
</dbReference>
<sequence length="191" mass="20756">MQLYLIRHPRPDVAPGLCYGRSDLDLAEDAVVVAAALRPLLPGNLPVFSSPLKRCRLLAEALHPVPRFDQRLLELDFGAWEMRSWADIGRAAIDEWAADPEAFTPPGGESVGEMRARVADFLSDLASSGLVRAALVAHAGVMKVCAAELLGIPAAKWFPMQFEFGAASLIDDASGVHELIWHNRTLPLPPD</sequence>
<dbReference type="EC" id="3.1.3.73" evidence="1"/>
<proteinExistence type="predicted"/>
<dbReference type="CDD" id="cd07067">
    <property type="entry name" value="HP_PGM_like"/>
    <property type="match status" value="1"/>
</dbReference>
<evidence type="ECO:0000313" key="1">
    <source>
        <dbReference type="EMBL" id="OIQ97652.1"/>
    </source>
</evidence>
<dbReference type="EMBL" id="MLJW01000129">
    <property type="protein sequence ID" value="OIQ97652.1"/>
    <property type="molecule type" value="Genomic_DNA"/>
</dbReference>
<reference evidence="1" key="1">
    <citation type="submission" date="2016-10" db="EMBL/GenBank/DDBJ databases">
        <title>Sequence of Gallionella enrichment culture.</title>
        <authorList>
            <person name="Poehlein A."/>
            <person name="Muehling M."/>
            <person name="Daniel R."/>
        </authorList>
    </citation>
    <scope>NUCLEOTIDE SEQUENCE</scope>
</reference>
<protein>
    <submittedName>
        <fullName evidence="1">Alpha-ribazole phosphatase</fullName>
        <ecNumber evidence="1">3.1.3.73</ecNumber>
    </submittedName>
</protein>
<dbReference type="Pfam" id="PF00300">
    <property type="entry name" value="His_Phos_1"/>
    <property type="match status" value="1"/>
</dbReference>